<evidence type="ECO:0000313" key="1">
    <source>
        <dbReference type="EMBL" id="KAI7997786.1"/>
    </source>
</evidence>
<comment type="caution">
    <text evidence="1">The sequence shown here is derived from an EMBL/GenBank/DDBJ whole genome shotgun (WGS) entry which is preliminary data.</text>
</comment>
<organism evidence="1 2">
    <name type="scientific">Camellia lanceoleosa</name>
    <dbReference type="NCBI Taxonomy" id="1840588"/>
    <lineage>
        <taxon>Eukaryota</taxon>
        <taxon>Viridiplantae</taxon>
        <taxon>Streptophyta</taxon>
        <taxon>Embryophyta</taxon>
        <taxon>Tracheophyta</taxon>
        <taxon>Spermatophyta</taxon>
        <taxon>Magnoliopsida</taxon>
        <taxon>eudicotyledons</taxon>
        <taxon>Gunneridae</taxon>
        <taxon>Pentapetalae</taxon>
        <taxon>asterids</taxon>
        <taxon>Ericales</taxon>
        <taxon>Theaceae</taxon>
        <taxon>Camellia</taxon>
    </lineage>
</organism>
<name>A0ACC0GCJ5_9ERIC</name>
<dbReference type="Proteomes" id="UP001060215">
    <property type="component" value="Chromosome 10"/>
</dbReference>
<gene>
    <name evidence="1" type="ORF">LOK49_LG10G01877</name>
</gene>
<evidence type="ECO:0000313" key="2">
    <source>
        <dbReference type="Proteomes" id="UP001060215"/>
    </source>
</evidence>
<protein>
    <submittedName>
        <fullName evidence="1">Uncharacterized protein</fullName>
    </submittedName>
</protein>
<dbReference type="EMBL" id="CM045767">
    <property type="protein sequence ID" value="KAI7997786.1"/>
    <property type="molecule type" value="Genomic_DNA"/>
</dbReference>
<accession>A0ACC0GCJ5</accession>
<proteinExistence type="predicted"/>
<reference evidence="1 2" key="1">
    <citation type="journal article" date="2022" name="Plant J.">
        <title>Chromosome-level genome of Camellia lanceoleosa provides a valuable resource for understanding genome evolution and self-incompatibility.</title>
        <authorList>
            <person name="Gong W."/>
            <person name="Xiao S."/>
            <person name="Wang L."/>
            <person name="Liao Z."/>
            <person name="Chang Y."/>
            <person name="Mo W."/>
            <person name="Hu G."/>
            <person name="Li W."/>
            <person name="Zhao G."/>
            <person name="Zhu H."/>
            <person name="Hu X."/>
            <person name="Ji K."/>
            <person name="Xiang X."/>
            <person name="Song Q."/>
            <person name="Yuan D."/>
            <person name="Jin S."/>
            <person name="Zhang L."/>
        </authorList>
    </citation>
    <scope>NUCLEOTIDE SEQUENCE [LARGE SCALE GENOMIC DNA]</scope>
    <source>
        <strain evidence="1">SQ_2022a</strain>
    </source>
</reference>
<sequence length="46" mass="4848">MAELRQSDGRPECRGLCVCVSPSLSLSPLPLPLPLLLPPASSPCVF</sequence>
<keyword evidence="2" id="KW-1185">Reference proteome</keyword>